<comment type="caution">
    <text evidence="9">The sequence shown here is derived from an EMBL/GenBank/DDBJ whole genome shotgun (WGS) entry which is preliminary data.</text>
</comment>
<feature type="domain" description="Acyl-CoA dehydrogenase/oxidase C-terminal" evidence="7">
    <location>
        <begin position="242"/>
        <end position="372"/>
    </location>
</feature>
<dbReference type="InterPro" id="IPR009075">
    <property type="entry name" value="AcylCo_DH/oxidase_C"/>
</dbReference>
<dbReference type="InterPro" id="IPR009100">
    <property type="entry name" value="AcylCoA_DH/oxidase_NM_dom_sf"/>
</dbReference>
<dbReference type="SUPFAM" id="SSF56645">
    <property type="entry name" value="Acyl-CoA dehydrogenase NM domain-like"/>
    <property type="match status" value="1"/>
</dbReference>
<dbReference type="InterPro" id="IPR036250">
    <property type="entry name" value="AcylCo_DH-like_C"/>
</dbReference>
<dbReference type="Gene3D" id="1.10.540.10">
    <property type="entry name" value="Acyl-CoA dehydrogenase/oxidase, N-terminal domain"/>
    <property type="match status" value="1"/>
</dbReference>
<dbReference type="SUPFAM" id="SSF47203">
    <property type="entry name" value="Acyl-CoA dehydrogenase C-terminal domain-like"/>
    <property type="match status" value="1"/>
</dbReference>
<dbReference type="Pfam" id="PF00441">
    <property type="entry name" value="Acyl-CoA_dh_1"/>
    <property type="match status" value="1"/>
</dbReference>
<dbReference type="Proteomes" id="UP000194350">
    <property type="component" value="Unassembled WGS sequence"/>
</dbReference>
<dbReference type="InterPro" id="IPR046373">
    <property type="entry name" value="Acyl-CoA_Oxase/DH_mid-dom_sf"/>
</dbReference>
<sequence length="381" mass="41764">MLSPQLEAIRHLVTGTCSEGRTLGMQLEQHSLHYQATTEFSLAPQINRLGLTEQFNPSPLVLDNGDVLHTLSVEQRCVLYEALAYVDPNLIFSCPTPGMAGFVLQAMGNDEQQERFFGRFRDRLSWSCYAMSEPGVGSDAGNIASTATKVDGGYLINGEKYFIGNGAHADIGVVFARTNPGPIGTDVFLFEPDRLEGLHRTRLNTYGVPGSAIAHLKFDNVFVDDDALLGAHLKPTQRFSGAAITTFDSLRPCVGGLTLGTVRALVEHAEQQGAIARTYHHKWLQQAQRELASSLAQLLDIARRFDQGQKVSQAVGLAKAKAVQTAESVCDALLHRLEPGALASDPLLAKLYRDLKSFEYAEGTRQIHFLNAHKQFQEATR</sequence>
<dbReference type="GO" id="GO:0033539">
    <property type="term" value="P:fatty acid beta-oxidation using acyl-CoA dehydrogenase"/>
    <property type="evidence" value="ECO:0007669"/>
    <property type="project" value="TreeGrafter"/>
</dbReference>
<evidence type="ECO:0000259" key="8">
    <source>
        <dbReference type="Pfam" id="PF02770"/>
    </source>
</evidence>
<accession>A0A1Y2S9Z7</accession>
<evidence type="ECO:0000256" key="4">
    <source>
        <dbReference type="ARBA" id="ARBA00022827"/>
    </source>
</evidence>
<comment type="cofactor">
    <cofactor evidence="1 6">
        <name>FAD</name>
        <dbReference type="ChEBI" id="CHEBI:57692"/>
    </cofactor>
</comment>
<evidence type="ECO:0000259" key="7">
    <source>
        <dbReference type="Pfam" id="PF00441"/>
    </source>
</evidence>
<keyword evidence="5 6" id="KW-0560">Oxidoreductase</keyword>
<name>A0A1Y2S9Z7_9GAMM</name>
<dbReference type="Gene3D" id="2.40.110.10">
    <property type="entry name" value="Butyryl-CoA Dehydrogenase, subunit A, domain 2"/>
    <property type="match status" value="1"/>
</dbReference>
<dbReference type="Pfam" id="PF02770">
    <property type="entry name" value="Acyl-CoA_dh_M"/>
    <property type="match status" value="1"/>
</dbReference>
<evidence type="ECO:0000256" key="3">
    <source>
        <dbReference type="ARBA" id="ARBA00022630"/>
    </source>
</evidence>
<gene>
    <name evidence="9" type="ORF">Xvie_03620</name>
</gene>
<dbReference type="GO" id="GO:0050660">
    <property type="term" value="F:flavin adenine dinucleotide binding"/>
    <property type="evidence" value="ECO:0007669"/>
    <property type="project" value="InterPro"/>
</dbReference>
<dbReference type="InterPro" id="IPR006091">
    <property type="entry name" value="Acyl-CoA_Oxase/DH_mid-dom"/>
</dbReference>
<dbReference type="AlphaFoldDB" id="A0A1Y2S9Z7"/>
<dbReference type="GO" id="GO:0003995">
    <property type="term" value="F:acyl-CoA dehydrogenase activity"/>
    <property type="evidence" value="ECO:0007669"/>
    <property type="project" value="TreeGrafter"/>
</dbReference>
<evidence type="ECO:0000256" key="5">
    <source>
        <dbReference type="ARBA" id="ARBA00023002"/>
    </source>
</evidence>
<evidence type="ECO:0000256" key="1">
    <source>
        <dbReference type="ARBA" id="ARBA00001974"/>
    </source>
</evidence>
<dbReference type="CDD" id="cd00567">
    <property type="entry name" value="ACAD"/>
    <property type="match status" value="1"/>
</dbReference>
<feature type="domain" description="Acyl-CoA oxidase/dehydrogenase middle" evidence="8">
    <location>
        <begin position="128"/>
        <end position="221"/>
    </location>
</feature>
<dbReference type="InterPro" id="IPR037069">
    <property type="entry name" value="AcylCoA_DH/ox_N_sf"/>
</dbReference>
<evidence type="ECO:0000313" key="9">
    <source>
        <dbReference type="EMBL" id="OTA14529.1"/>
    </source>
</evidence>
<dbReference type="PANTHER" id="PTHR48083">
    <property type="entry name" value="MEDIUM-CHAIN SPECIFIC ACYL-COA DEHYDROGENASE, MITOCHONDRIAL-RELATED"/>
    <property type="match status" value="1"/>
</dbReference>
<keyword evidence="4 6" id="KW-0274">FAD</keyword>
<comment type="similarity">
    <text evidence="2 6">Belongs to the acyl-CoA dehydrogenase family.</text>
</comment>
<dbReference type="Gene3D" id="1.20.140.10">
    <property type="entry name" value="Butyryl-CoA Dehydrogenase, subunit A, domain 3"/>
    <property type="match status" value="1"/>
</dbReference>
<protein>
    <submittedName>
        <fullName evidence="9">Putative acyl-CoA dehydrogenase</fullName>
    </submittedName>
</protein>
<organism evidence="9 10">
    <name type="scientific">Xenorhabdus vietnamensis</name>
    <dbReference type="NCBI Taxonomy" id="351656"/>
    <lineage>
        <taxon>Bacteria</taxon>
        <taxon>Pseudomonadati</taxon>
        <taxon>Pseudomonadota</taxon>
        <taxon>Gammaproteobacteria</taxon>
        <taxon>Enterobacterales</taxon>
        <taxon>Morganellaceae</taxon>
        <taxon>Xenorhabdus</taxon>
    </lineage>
</organism>
<evidence type="ECO:0000256" key="6">
    <source>
        <dbReference type="RuleBase" id="RU362125"/>
    </source>
</evidence>
<dbReference type="GO" id="GO:0005737">
    <property type="term" value="C:cytoplasm"/>
    <property type="evidence" value="ECO:0007669"/>
    <property type="project" value="TreeGrafter"/>
</dbReference>
<dbReference type="EMBL" id="MUBJ01000028">
    <property type="protein sequence ID" value="OTA14529.1"/>
    <property type="molecule type" value="Genomic_DNA"/>
</dbReference>
<keyword evidence="3 6" id="KW-0285">Flavoprotein</keyword>
<dbReference type="PANTHER" id="PTHR48083:SF2">
    <property type="entry name" value="MEDIUM-CHAIN SPECIFIC ACYL-COA DEHYDROGENASE, MITOCHONDRIAL"/>
    <property type="match status" value="1"/>
</dbReference>
<evidence type="ECO:0000256" key="2">
    <source>
        <dbReference type="ARBA" id="ARBA00009347"/>
    </source>
</evidence>
<keyword evidence="10" id="KW-1185">Reference proteome</keyword>
<proteinExistence type="inferred from homology"/>
<dbReference type="InterPro" id="IPR050741">
    <property type="entry name" value="Acyl-CoA_dehydrogenase"/>
</dbReference>
<evidence type="ECO:0000313" key="10">
    <source>
        <dbReference type="Proteomes" id="UP000194350"/>
    </source>
</evidence>
<reference evidence="9 10" key="1">
    <citation type="submission" date="2016-10" db="EMBL/GenBank/DDBJ databases">
        <title>Systematic genetic and metabolomic analysis of Xenorhabdus and Photorhabdus spp., highlights the requirements for a dual symbiotic and pathogenic life style.</title>
        <authorList>
            <person name="Tobias N.J."/>
            <person name="Wolff H."/>
            <person name="Djahanschiri B."/>
            <person name="Pidot S.J."/>
            <person name="Stinear T.P."/>
            <person name="Ebersberger I."/>
            <person name="Bode H.B."/>
        </authorList>
    </citation>
    <scope>NUCLEOTIDE SEQUENCE [LARGE SCALE GENOMIC DNA]</scope>
    <source>
        <strain evidence="9 10">DSM 22392</strain>
    </source>
</reference>
<dbReference type="STRING" id="351656.Xvie_03620"/>